<proteinExistence type="predicted"/>
<dbReference type="GO" id="GO:0005975">
    <property type="term" value="P:carbohydrate metabolic process"/>
    <property type="evidence" value="ECO:0007669"/>
    <property type="project" value="InterPro"/>
</dbReference>
<evidence type="ECO:0000256" key="1">
    <source>
        <dbReference type="SAM" id="SignalP"/>
    </source>
</evidence>
<dbReference type="AlphaFoldDB" id="A0A2J7TG81"/>
<evidence type="ECO:0000313" key="2">
    <source>
        <dbReference type="EMBL" id="PNG25768.1"/>
    </source>
</evidence>
<protein>
    <submittedName>
        <fullName evidence="2">Polysaccharide deacetylase</fullName>
    </submittedName>
</protein>
<comment type="caution">
    <text evidence="2">The sequence shown here is derived from an EMBL/GenBank/DDBJ whole genome shotgun (WGS) entry which is preliminary data.</text>
</comment>
<dbReference type="RefSeq" id="WP_102843979.1">
    <property type="nucleotide sequence ID" value="NZ_PDZR01000012.1"/>
</dbReference>
<dbReference type="Gene3D" id="3.20.20.370">
    <property type="entry name" value="Glycoside hydrolase/deacetylase"/>
    <property type="match status" value="1"/>
</dbReference>
<feature type="chain" id="PRO_5014433359" evidence="1">
    <location>
        <begin position="28"/>
        <end position="340"/>
    </location>
</feature>
<gene>
    <name evidence="2" type="ORF">CR492_11675</name>
</gene>
<dbReference type="InterPro" id="IPR011330">
    <property type="entry name" value="Glyco_hydro/deAcase_b/a-brl"/>
</dbReference>
<dbReference type="EMBL" id="PDZR01000012">
    <property type="protein sequence ID" value="PNG25768.1"/>
    <property type="molecule type" value="Genomic_DNA"/>
</dbReference>
<organism evidence="2 3">
    <name type="scientific">Methylocella silvestris</name>
    <dbReference type="NCBI Taxonomy" id="199596"/>
    <lineage>
        <taxon>Bacteria</taxon>
        <taxon>Pseudomonadati</taxon>
        <taxon>Pseudomonadota</taxon>
        <taxon>Alphaproteobacteria</taxon>
        <taxon>Hyphomicrobiales</taxon>
        <taxon>Beijerinckiaceae</taxon>
        <taxon>Methylocella</taxon>
    </lineage>
</organism>
<sequence>MKQHIIGRTGALGLASALLAIAAAASAQGVVSPAPERIVAKAPAADPPPPMRVQNYRPVFQECHDAGKRRLLAIRAMSVEARRKLLVVDPTSLATSLADEVDLTCADTNDAAQKDTRFMAAIAASAQASGHASTAQPSVLQNAGLSHGAGEGSFITGDLCPSRKPLDRAFLQGIEALGPATPVSLSISGLWLKRHGADFQWLLHEARAGALAITWVNHSFHHPYVPGRPLSKNFLLTPGVDIQAEILDTEQILIANGQTPSVFFRFPGLISDAATMDAVRGDHLVTLGADGWLVFMPPLRPGAILLVHANGNEPEGLRLFSKLLGQGRLPRPFRPILEAP</sequence>
<reference evidence="2 3" key="1">
    <citation type="submission" date="2017-10" db="EMBL/GenBank/DDBJ databases">
        <title>Genome announcement of Methylocella silvestris TVC from permafrost.</title>
        <authorList>
            <person name="Wang J."/>
            <person name="Geng K."/>
            <person name="Ul-Haque F."/>
            <person name="Crombie A.T."/>
            <person name="Street L.E."/>
            <person name="Wookey P.A."/>
            <person name="Murrell J.C."/>
            <person name="Pratscher J."/>
        </authorList>
    </citation>
    <scope>NUCLEOTIDE SEQUENCE [LARGE SCALE GENOMIC DNA]</scope>
    <source>
        <strain evidence="2 3">TVC</strain>
    </source>
</reference>
<dbReference type="CDD" id="cd10963">
    <property type="entry name" value="CE4_RC0012_like"/>
    <property type="match status" value="1"/>
</dbReference>
<dbReference type="OrthoDB" id="1331280at2"/>
<dbReference type="SUPFAM" id="SSF88713">
    <property type="entry name" value="Glycoside hydrolase/deacetylase"/>
    <property type="match status" value="1"/>
</dbReference>
<keyword evidence="1" id="KW-0732">Signal</keyword>
<evidence type="ECO:0000313" key="3">
    <source>
        <dbReference type="Proteomes" id="UP000236286"/>
    </source>
</evidence>
<feature type="signal peptide" evidence="1">
    <location>
        <begin position="1"/>
        <end position="27"/>
    </location>
</feature>
<accession>A0A2J7TG81</accession>
<name>A0A2J7TG81_METSI</name>
<dbReference type="Proteomes" id="UP000236286">
    <property type="component" value="Unassembled WGS sequence"/>
</dbReference>